<keyword evidence="2" id="KW-1133">Transmembrane helix</keyword>
<evidence type="ECO:0000313" key="4">
    <source>
        <dbReference type="Proteomes" id="UP000183469"/>
    </source>
</evidence>
<dbReference type="RefSeq" id="WP_074672122.1">
    <property type="nucleotide sequence ID" value="NZ_FNQG01000007.1"/>
</dbReference>
<gene>
    <name evidence="3" type="ORF">SAMN05660648_01741</name>
</gene>
<name>A0A1H3Y3H2_SELRU</name>
<dbReference type="InterPro" id="IPR038509">
    <property type="entry name" value="IFS_sf"/>
</dbReference>
<evidence type="ECO:0000256" key="2">
    <source>
        <dbReference type="SAM" id="Phobius"/>
    </source>
</evidence>
<accession>A0A1H3Y3H2</accession>
<dbReference type="AlphaFoldDB" id="A0A1H3Y3H2"/>
<feature type="compositionally biased region" description="Basic and acidic residues" evidence="1">
    <location>
        <begin position="369"/>
        <end position="378"/>
    </location>
</feature>
<dbReference type="Proteomes" id="UP000183469">
    <property type="component" value="Unassembled WGS sequence"/>
</dbReference>
<feature type="region of interest" description="Disordered" evidence="1">
    <location>
        <begin position="369"/>
        <end position="392"/>
    </location>
</feature>
<feature type="region of interest" description="Disordered" evidence="1">
    <location>
        <begin position="336"/>
        <end position="356"/>
    </location>
</feature>
<protein>
    <submittedName>
        <fullName evidence="3">Uncharacterized protein</fullName>
    </submittedName>
</protein>
<feature type="transmembrane region" description="Helical" evidence="2">
    <location>
        <begin position="302"/>
        <end position="320"/>
    </location>
</feature>
<proteinExistence type="predicted"/>
<evidence type="ECO:0000256" key="1">
    <source>
        <dbReference type="SAM" id="MobiDB-lite"/>
    </source>
</evidence>
<dbReference type="OrthoDB" id="9553521at2"/>
<organism evidence="3 4">
    <name type="scientific">Selenomonas ruminantium</name>
    <dbReference type="NCBI Taxonomy" id="971"/>
    <lineage>
        <taxon>Bacteria</taxon>
        <taxon>Bacillati</taxon>
        <taxon>Bacillota</taxon>
        <taxon>Negativicutes</taxon>
        <taxon>Selenomonadales</taxon>
        <taxon>Selenomonadaceae</taxon>
        <taxon>Selenomonas</taxon>
    </lineage>
</organism>
<keyword evidence="2" id="KW-0812">Transmembrane</keyword>
<keyword evidence="2" id="KW-0472">Membrane</keyword>
<evidence type="ECO:0000313" key="3">
    <source>
        <dbReference type="EMBL" id="SEA05382.1"/>
    </source>
</evidence>
<dbReference type="Gene3D" id="1.25.40.520">
    <property type="match status" value="1"/>
</dbReference>
<sequence>MAYKNEHIFLPLVQKARKKKCLDKLLAGRGEWFVVQTDMFGDFPGRPTAVNDIYIFGIYPIYKNGDASIAQETEDAIVKICQQKYDDDAYLAAHALYSHIAGSGPLFPMDKDRLQTAIRECIKRDEEKLKKCSKWVYTLHDTNGPRDLYHFLQLQNSIYLPLGVDLFEETRIEHEEPHEIAKILQGRPVDEELLVEYPGGTIVSGVIDEIRENYDYIGIDEPLYRKREDYILHVHDVIQDGREEIGPGRLLALNSREKPKRIMDSNGNVIWGAPHNEYKGDRRRKGINLLKKIVEISMRYKILMLVLLILIGVGAFYWGYSLVNQDTKADNMVVETNTEKSTTESSVETANTKAEEDLEKMARELDEHKKKVEEDKSIGTRTNGTVKVAPPKFEAPKDLKVRQADFKD</sequence>
<dbReference type="EMBL" id="FNQG01000007">
    <property type="protein sequence ID" value="SEA05382.1"/>
    <property type="molecule type" value="Genomic_DNA"/>
</dbReference>
<reference evidence="3 4" key="1">
    <citation type="submission" date="2016-10" db="EMBL/GenBank/DDBJ databases">
        <authorList>
            <person name="de Groot N.N."/>
        </authorList>
    </citation>
    <scope>NUCLEOTIDE SEQUENCE [LARGE SCALE GENOMIC DNA]</scope>
    <source>
        <strain evidence="3 4">DSM 2872</strain>
    </source>
</reference>